<evidence type="ECO:0000313" key="4">
    <source>
        <dbReference type="Proteomes" id="UP001162030"/>
    </source>
</evidence>
<keyword evidence="1" id="KW-0732">Signal</keyword>
<evidence type="ECO:0000313" key="3">
    <source>
        <dbReference type="EMBL" id="CAI8765666.1"/>
    </source>
</evidence>
<dbReference type="RefSeq" id="WP_026612024.1">
    <property type="nucleotide sequence ID" value="NZ_OX458333.1"/>
</dbReference>
<evidence type="ECO:0000256" key="1">
    <source>
        <dbReference type="SAM" id="SignalP"/>
    </source>
</evidence>
<sequence length="100" mass="10904">MKGRQFLVLALVAMIAACAGSRTRESTGEYLDDMAVTTKVKTALLQDEVVKGLDIQVETFKGTVQLSGFVNTASEKQRAEAIARDVAGVRFVKNDIRVKQ</sequence>
<organism evidence="3 4">
    <name type="scientific">Methylocaldum szegediense</name>
    <dbReference type="NCBI Taxonomy" id="73780"/>
    <lineage>
        <taxon>Bacteria</taxon>
        <taxon>Pseudomonadati</taxon>
        <taxon>Pseudomonadota</taxon>
        <taxon>Gammaproteobacteria</taxon>
        <taxon>Methylococcales</taxon>
        <taxon>Methylococcaceae</taxon>
        <taxon>Methylocaldum</taxon>
    </lineage>
</organism>
<feature type="signal peptide" evidence="1">
    <location>
        <begin position="1"/>
        <end position="19"/>
    </location>
</feature>
<dbReference type="Gene3D" id="3.30.1340.30">
    <property type="match status" value="1"/>
</dbReference>
<protein>
    <submittedName>
        <fullName evidence="3">Hyperosmotically inducible periplasmic protein</fullName>
    </submittedName>
</protein>
<accession>A0ABN8WYR6</accession>
<dbReference type="EMBL" id="OX458333">
    <property type="protein sequence ID" value="CAI8765666.1"/>
    <property type="molecule type" value="Genomic_DNA"/>
</dbReference>
<dbReference type="Pfam" id="PF04972">
    <property type="entry name" value="BON"/>
    <property type="match status" value="1"/>
</dbReference>
<reference evidence="3 4" key="1">
    <citation type="submission" date="2023-03" db="EMBL/GenBank/DDBJ databases">
        <authorList>
            <person name="Pearce D."/>
        </authorList>
    </citation>
    <scope>NUCLEOTIDE SEQUENCE [LARGE SCALE GENOMIC DNA]</scope>
    <source>
        <strain evidence="3">Msz</strain>
    </source>
</reference>
<dbReference type="InterPro" id="IPR007055">
    <property type="entry name" value="BON_dom"/>
</dbReference>
<name>A0ABN8WYR6_9GAMM</name>
<keyword evidence="4" id="KW-1185">Reference proteome</keyword>
<dbReference type="InterPro" id="IPR014004">
    <property type="entry name" value="Transpt-assoc_nodulatn_dom_bac"/>
</dbReference>
<feature type="chain" id="PRO_5045431086" evidence="1">
    <location>
        <begin position="20"/>
        <end position="100"/>
    </location>
</feature>
<dbReference type="Proteomes" id="UP001162030">
    <property type="component" value="Chromosome"/>
</dbReference>
<gene>
    <name evidence="3" type="ORF">MSZNOR_0928</name>
</gene>
<proteinExistence type="predicted"/>
<dbReference type="InterPro" id="IPR051686">
    <property type="entry name" value="Lipoprotein_DolP"/>
</dbReference>
<dbReference type="PROSITE" id="PS51257">
    <property type="entry name" value="PROKAR_LIPOPROTEIN"/>
    <property type="match status" value="1"/>
</dbReference>
<feature type="domain" description="BON" evidence="2">
    <location>
        <begin position="32"/>
        <end position="100"/>
    </location>
</feature>
<dbReference type="PANTHER" id="PTHR34606">
    <property type="entry name" value="BON DOMAIN-CONTAINING PROTEIN"/>
    <property type="match status" value="1"/>
</dbReference>
<dbReference type="SMART" id="SM00749">
    <property type="entry name" value="BON"/>
    <property type="match status" value="1"/>
</dbReference>
<evidence type="ECO:0000259" key="2">
    <source>
        <dbReference type="PROSITE" id="PS50914"/>
    </source>
</evidence>
<dbReference type="PANTHER" id="PTHR34606:SF16">
    <property type="entry name" value="BON DOMAIN-CONTAINING PROTEIN"/>
    <property type="match status" value="1"/>
</dbReference>
<dbReference type="PROSITE" id="PS50914">
    <property type="entry name" value="BON"/>
    <property type="match status" value="1"/>
</dbReference>